<gene>
    <name evidence="1" type="ORF">LOY88_006744</name>
</gene>
<sequence length="1107" mass="123147">MVEHNEHIAGQATSSFLPLTSTDATPTTREAFKIAETMPNEEGPEITHSSVHSGGGEDSAEEMDTGDLASRSGDYSSDEEDDPRVDQGPNEPTSFYTNFGGDQINASTSPQLATAFQNDWPSGSDVASAAPNLPEIDLISEFHDNDEDGESSSTSELADERTVITTNPVTSPPATSVGPNENHSAIPLDASVAVHPVESLPNDFYDPEASSLGDHAIEDPLFAGIRYTRDDGSLINASDLHNFTYDQLLPTMFLGAPDTNYRRDDPYDALDAERFYVSDDEFCVEGPDASKAAELRTPGQTGAEVSDEPLPNGHAARQPDTPPPPTTTFSTDHPPPFDPNYPQVNDSNETDGEANDHAGGGGPVMHTESMKPPFLTTSSAASVSTVTQSQKTAKGFYPPDDRLSYLPNMQGALFHPRKLASSFATQFSILIETRIYAILVRARRLGSDFVPGVLHADIFVNQPIISFLSGPRALHGFPVTSSQCREFFQDAISWHHSACAESARGDFALLADTQTSQPRLSESPCSPQSELRIRTRTFSSSARNPRPLLSDDEYYHIHAASMPSPYFIHPMLILRIFNDHTHVASSLLATPLAPPDGDFYGDANGIQYPAFERNLSIDQFIRQWFLRSRTHDPRICGAKRPITIPISSEAAHVLDWERPSKISRPEPSKIYDIQGIPWSTRLKVKRSDARRQRDQMYSCYHNLKYVPRTYSNVLPQSEDYFRPKTMYTKYRASMAHFQLRNLMSVTASNTLQYAYQSKVYSVTPFHNEQNCLINLSNPTTSRNFLDSVKISTMKAKYGVTLVGGFSGEYAYRGQISDSITMDGRVTKDPNGITNHIDVIQNRTNHSPQAVISSNDDRIRILDCATNKFINTHRFARAINCTDTSPDGRLRVIVGDAPDAWVVDSDNGKPIQVLSSHRDYGFACAWSPDMLHVATSNQDKTVNIWDARMWRILQIIESDVAGYRSLRFSPVGGGPRTLLMCEPADRIVLVNAQSYQTRQVHDFFGEIGGADFSPDGSRIWVANMDAKFGGFMEFDRREWGQQFGIGHTKRKRIENAGDFYYPDLPNEWLPEDRLDGDPRCVLGSRERKLRFQKLFTDTQFEMLDPYLG</sequence>
<protein>
    <submittedName>
        <fullName evidence="1">Uncharacterized protein</fullName>
    </submittedName>
</protein>
<name>A0ACB8UM75_9EURO</name>
<organism evidence="1">
    <name type="scientific">Ophidiomyces ophidiicola</name>
    <dbReference type="NCBI Taxonomy" id="1387563"/>
    <lineage>
        <taxon>Eukaryota</taxon>
        <taxon>Fungi</taxon>
        <taxon>Dikarya</taxon>
        <taxon>Ascomycota</taxon>
        <taxon>Pezizomycotina</taxon>
        <taxon>Eurotiomycetes</taxon>
        <taxon>Eurotiomycetidae</taxon>
        <taxon>Onygenales</taxon>
        <taxon>Onygenaceae</taxon>
        <taxon>Ophidiomyces</taxon>
    </lineage>
</organism>
<comment type="caution">
    <text evidence="1">The sequence shown here is derived from an EMBL/GenBank/DDBJ whole genome shotgun (WGS) entry which is preliminary data.</text>
</comment>
<proteinExistence type="predicted"/>
<evidence type="ECO:0000313" key="1">
    <source>
        <dbReference type="EMBL" id="KAI2381435.1"/>
    </source>
</evidence>
<accession>A0ACB8UM75</accession>
<dbReference type="EMBL" id="JALBCA010000201">
    <property type="protein sequence ID" value="KAI2381435.1"/>
    <property type="molecule type" value="Genomic_DNA"/>
</dbReference>
<reference evidence="1" key="1">
    <citation type="journal article" date="2022" name="bioRxiv">
        <title>Population genetic analysis of Ophidiomyces ophidiicola, the causative agent of snake fungal disease, indicates recent introductions to the USA.</title>
        <authorList>
            <person name="Ladner J.T."/>
            <person name="Palmer J.M."/>
            <person name="Ettinger C.L."/>
            <person name="Stajich J.E."/>
            <person name="Farrell T.M."/>
            <person name="Glorioso B.M."/>
            <person name="Lawson B."/>
            <person name="Price S.J."/>
            <person name="Stengle A.G."/>
            <person name="Grear D.A."/>
            <person name="Lorch J.M."/>
        </authorList>
    </citation>
    <scope>NUCLEOTIDE SEQUENCE</scope>
    <source>
        <strain evidence="1">NWHC 24266-5</strain>
    </source>
</reference>